<keyword evidence="3" id="KW-1185">Reference proteome</keyword>
<dbReference type="GO" id="GO:0004672">
    <property type="term" value="F:protein kinase activity"/>
    <property type="evidence" value="ECO:0007669"/>
    <property type="project" value="InterPro"/>
</dbReference>
<dbReference type="InterPro" id="IPR047173">
    <property type="entry name" value="STRAD_A/B-like"/>
</dbReference>
<organism evidence="3 4">
    <name type="scientific">Acrobeloides nanus</name>
    <dbReference type="NCBI Taxonomy" id="290746"/>
    <lineage>
        <taxon>Eukaryota</taxon>
        <taxon>Metazoa</taxon>
        <taxon>Ecdysozoa</taxon>
        <taxon>Nematoda</taxon>
        <taxon>Chromadorea</taxon>
        <taxon>Rhabditida</taxon>
        <taxon>Tylenchina</taxon>
        <taxon>Cephalobomorpha</taxon>
        <taxon>Cephaloboidea</taxon>
        <taxon>Cephalobidae</taxon>
        <taxon>Acrobeloides</taxon>
    </lineage>
</organism>
<dbReference type="AlphaFoldDB" id="A0A914C5P6"/>
<evidence type="ECO:0000259" key="2">
    <source>
        <dbReference type="PROSITE" id="PS50011"/>
    </source>
</evidence>
<comment type="similarity">
    <text evidence="1">Belongs to the protein kinase superfamily. STE Ser/Thr protein kinase family. STE20 subfamily.</text>
</comment>
<dbReference type="InterPro" id="IPR011009">
    <property type="entry name" value="Kinase-like_dom_sf"/>
</dbReference>
<dbReference type="GO" id="GO:1902554">
    <property type="term" value="C:serine/threonine protein kinase complex"/>
    <property type="evidence" value="ECO:0007669"/>
    <property type="project" value="TreeGrafter"/>
</dbReference>
<dbReference type="GO" id="GO:0006611">
    <property type="term" value="P:protein export from nucleus"/>
    <property type="evidence" value="ECO:0007669"/>
    <property type="project" value="TreeGrafter"/>
</dbReference>
<dbReference type="PROSITE" id="PS50011">
    <property type="entry name" value="PROTEIN_KINASE_DOM"/>
    <property type="match status" value="1"/>
</dbReference>
<evidence type="ECO:0000256" key="1">
    <source>
        <dbReference type="ARBA" id="ARBA00008874"/>
    </source>
</evidence>
<reference evidence="4" key="1">
    <citation type="submission" date="2022-11" db="UniProtKB">
        <authorList>
            <consortium name="WormBaseParasite"/>
        </authorList>
    </citation>
    <scope>IDENTIFICATION</scope>
</reference>
<dbReference type="GO" id="GO:0043539">
    <property type="term" value="F:protein serine/threonine kinase activator activity"/>
    <property type="evidence" value="ECO:0007669"/>
    <property type="project" value="InterPro"/>
</dbReference>
<evidence type="ECO:0000313" key="4">
    <source>
        <dbReference type="WBParaSite" id="ACRNAN_Path_280.g1046.t1"/>
    </source>
</evidence>
<name>A0A914C5P6_9BILA</name>
<proteinExistence type="inferred from homology"/>
<dbReference type="GO" id="GO:0005524">
    <property type="term" value="F:ATP binding"/>
    <property type="evidence" value="ECO:0007669"/>
    <property type="project" value="InterPro"/>
</dbReference>
<dbReference type="PANTHER" id="PTHR48014">
    <property type="entry name" value="SERINE/THREONINE-PROTEIN KINASE FRAY2"/>
    <property type="match status" value="1"/>
</dbReference>
<sequence>MDEGMKKAAKILNVHLTRNVEGLNLPIGKFKNELVAILRYSCDPCSSERIREELDILRPLDHKNVQKLIESTTINEDYFICVLLMDLGSLKHAFLTAYPKGIPEAAISLIVRQLIDALAYIHDRQIIHRSVQCSHILLGSSGLVRLAGFHHSVLLPKCNRWIGIETQIHAFDESLEDSFSWLAPELLRQDINGYSYNSDVYSLGITICEMGNGFPPFEEMEPLQILYEKFRGSTPFLLDAQTCPADSEALKIPSHEFSGALHDLVQKCLTSQPTTRPTSIQLLEHPFLRVNNTAKTFQELLPALKPL</sequence>
<dbReference type="Proteomes" id="UP000887540">
    <property type="component" value="Unplaced"/>
</dbReference>
<evidence type="ECO:0000313" key="3">
    <source>
        <dbReference type="Proteomes" id="UP000887540"/>
    </source>
</evidence>
<dbReference type="InterPro" id="IPR000719">
    <property type="entry name" value="Prot_kinase_dom"/>
</dbReference>
<feature type="domain" description="Protein kinase" evidence="2">
    <location>
        <begin position="1"/>
        <end position="288"/>
    </location>
</feature>
<accession>A0A914C5P6</accession>
<dbReference type="Gene3D" id="1.10.510.10">
    <property type="entry name" value="Transferase(Phosphotransferase) domain 1"/>
    <property type="match status" value="1"/>
</dbReference>
<dbReference type="SUPFAM" id="SSF56112">
    <property type="entry name" value="Protein kinase-like (PK-like)"/>
    <property type="match status" value="1"/>
</dbReference>
<dbReference type="Pfam" id="PF00069">
    <property type="entry name" value="Pkinase"/>
    <property type="match status" value="1"/>
</dbReference>
<dbReference type="PANTHER" id="PTHR48014:SF21">
    <property type="entry name" value="SERINE_THREONINE-PROTEIN KINASE FRAY2"/>
    <property type="match status" value="1"/>
</dbReference>
<protein>
    <submittedName>
        <fullName evidence="4">Protein kinase domain-containing protein</fullName>
    </submittedName>
</protein>
<dbReference type="WBParaSite" id="ACRNAN_Path_280.g1046.t1">
    <property type="protein sequence ID" value="ACRNAN_Path_280.g1046.t1"/>
    <property type="gene ID" value="ACRNAN_Path_280.g1046"/>
</dbReference>